<dbReference type="RefSeq" id="WP_142555509.1">
    <property type="nucleotide sequence ID" value="NZ_VIFX01000055.1"/>
</dbReference>
<dbReference type="Proteomes" id="UP000315759">
    <property type="component" value="Unassembled WGS sequence"/>
</dbReference>
<dbReference type="Pfam" id="PF07681">
    <property type="entry name" value="DoxX"/>
    <property type="match status" value="1"/>
</dbReference>
<dbReference type="PANTHER" id="PTHR33452:SF4">
    <property type="entry name" value="BLL4328 PROTEIN"/>
    <property type="match status" value="1"/>
</dbReference>
<keyword evidence="3" id="KW-1003">Cell membrane</keyword>
<evidence type="ECO:0000313" key="8">
    <source>
        <dbReference type="EMBL" id="TQR82944.1"/>
    </source>
</evidence>
<evidence type="ECO:0000256" key="5">
    <source>
        <dbReference type="ARBA" id="ARBA00022989"/>
    </source>
</evidence>
<evidence type="ECO:0000313" key="9">
    <source>
        <dbReference type="Proteomes" id="UP000315759"/>
    </source>
</evidence>
<evidence type="ECO:0000256" key="1">
    <source>
        <dbReference type="ARBA" id="ARBA00004651"/>
    </source>
</evidence>
<dbReference type="InterPro" id="IPR032808">
    <property type="entry name" value="DoxX"/>
</dbReference>
<evidence type="ECO:0000256" key="2">
    <source>
        <dbReference type="ARBA" id="ARBA00006679"/>
    </source>
</evidence>
<keyword evidence="5 7" id="KW-1133">Transmembrane helix</keyword>
<feature type="transmembrane region" description="Helical" evidence="7">
    <location>
        <begin position="12"/>
        <end position="32"/>
    </location>
</feature>
<proteinExistence type="inferred from homology"/>
<accession>A0A544VSH5</accession>
<dbReference type="GO" id="GO:0005886">
    <property type="term" value="C:plasma membrane"/>
    <property type="evidence" value="ECO:0007669"/>
    <property type="project" value="UniProtKB-SubCell"/>
</dbReference>
<keyword evidence="9" id="KW-1185">Reference proteome</keyword>
<dbReference type="PANTHER" id="PTHR33452">
    <property type="entry name" value="OXIDOREDUCTASE CATD-RELATED"/>
    <property type="match status" value="1"/>
</dbReference>
<dbReference type="AlphaFoldDB" id="A0A544VSH5"/>
<keyword evidence="4 7" id="KW-0812">Transmembrane</keyword>
<dbReference type="EMBL" id="VIFX01000055">
    <property type="protein sequence ID" value="TQR82944.1"/>
    <property type="molecule type" value="Genomic_DNA"/>
</dbReference>
<feature type="transmembrane region" description="Helical" evidence="7">
    <location>
        <begin position="106"/>
        <end position="127"/>
    </location>
</feature>
<gene>
    <name evidence="8" type="ORF">D8S82_29615</name>
</gene>
<evidence type="ECO:0000256" key="6">
    <source>
        <dbReference type="ARBA" id="ARBA00023136"/>
    </source>
</evidence>
<name>A0A544VSH5_9MYCO</name>
<evidence type="ECO:0000256" key="7">
    <source>
        <dbReference type="SAM" id="Phobius"/>
    </source>
</evidence>
<protein>
    <submittedName>
        <fullName evidence="8">DoxX family protein</fullName>
    </submittedName>
</protein>
<evidence type="ECO:0000256" key="4">
    <source>
        <dbReference type="ARBA" id="ARBA00022692"/>
    </source>
</evidence>
<organism evidence="8 9">
    <name type="scientific">Mycolicibacterium hodleri</name>
    <dbReference type="NCBI Taxonomy" id="49897"/>
    <lineage>
        <taxon>Bacteria</taxon>
        <taxon>Bacillati</taxon>
        <taxon>Actinomycetota</taxon>
        <taxon>Actinomycetes</taxon>
        <taxon>Mycobacteriales</taxon>
        <taxon>Mycobacteriaceae</taxon>
        <taxon>Mycolicibacterium</taxon>
    </lineage>
</organism>
<dbReference type="InterPro" id="IPR051907">
    <property type="entry name" value="DoxX-like_oxidoreductase"/>
</dbReference>
<feature type="transmembrane region" description="Helical" evidence="7">
    <location>
        <begin position="53"/>
        <end position="86"/>
    </location>
</feature>
<sequence>MLTNLDARLSPHAPAVLSIFRVVFALLFLCHATSHLFGWPMAEQQAPVGLWPYWYAGVIELVTGVLIGLGLFTRIAAFFASGTMAFAYFTQHLPMGPIPLADGGEAAVLYCFAFFLLVFTGGGAWAIDARRRTGATSATRTRG</sequence>
<reference evidence="8 9" key="1">
    <citation type="submission" date="2018-10" db="EMBL/GenBank/DDBJ databases">
        <title>Draft genome of Mycobacterium hodleri strain B.</title>
        <authorList>
            <person name="Amande T.J."/>
            <person name="Mcgenity T.J."/>
        </authorList>
    </citation>
    <scope>NUCLEOTIDE SEQUENCE [LARGE SCALE GENOMIC DNA]</scope>
    <source>
        <strain evidence="8 9">B</strain>
    </source>
</reference>
<evidence type="ECO:0000256" key="3">
    <source>
        <dbReference type="ARBA" id="ARBA00022475"/>
    </source>
</evidence>
<comment type="subcellular location">
    <subcellularLocation>
        <location evidence="1">Cell membrane</location>
        <topology evidence="1">Multi-pass membrane protein</topology>
    </subcellularLocation>
</comment>
<comment type="caution">
    <text evidence="8">The sequence shown here is derived from an EMBL/GenBank/DDBJ whole genome shotgun (WGS) entry which is preliminary data.</text>
</comment>
<comment type="similarity">
    <text evidence="2">Belongs to the DoxX family.</text>
</comment>
<keyword evidence="6 7" id="KW-0472">Membrane</keyword>